<sequence>MSVTIGERTDVDEYRMRSSARYKGDLVHHHNRRIGSREYEFSRVEWGNGDVSLTVWLAGTTVAVHKFDGWTD</sequence>
<dbReference type="KEGG" id="vg:64471539"/>
<dbReference type="Proteomes" id="UP000501455">
    <property type="component" value="Segment"/>
</dbReference>
<reference evidence="1 2" key="1">
    <citation type="submission" date="2020-04" db="EMBL/GenBank/DDBJ databases">
        <authorList>
            <person name="Eleanor S.I."/>
            <person name="Danny K.W."/>
            <person name="Hallah B.M."/>
            <person name="Joshua A.M."/>
            <person name="Shaffer C.D."/>
            <person name="Weston-Hafer K.A."/>
            <person name="Garlena R.A."/>
            <person name="Russell D.A."/>
            <person name="Pope W.H."/>
            <person name="Jacobs-Sera D."/>
            <person name="Hatfull G.F."/>
        </authorList>
    </citation>
    <scope>NUCLEOTIDE SEQUENCE [LARGE SCALE GENOMIC DNA]</scope>
</reference>
<name>A0A6M3T9C5_9CAUD</name>
<dbReference type="GeneID" id="64471539"/>
<keyword evidence="2" id="KW-1185">Reference proteome</keyword>
<accession>A0A6M3T9C5</accession>
<evidence type="ECO:0000313" key="2">
    <source>
        <dbReference type="Proteomes" id="UP000501455"/>
    </source>
</evidence>
<gene>
    <name evidence="1" type="primary">75</name>
    <name evidence="1" type="ORF">SEA_ISSMI_75</name>
</gene>
<dbReference type="EMBL" id="MT310863">
    <property type="protein sequence ID" value="QJD50721.1"/>
    <property type="molecule type" value="Genomic_DNA"/>
</dbReference>
<evidence type="ECO:0000313" key="1">
    <source>
        <dbReference type="EMBL" id="QJD50721.1"/>
    </source>
</evidence>
<protein>
    <submittedName>
        <fullName evidence="1">Uncharacterized protein</fullName>
    </submittedName>
</protein>
<dbReference type="RefSeq" id="YP_010055608.1">
    <property type="nucleotide sequence ID" value="NC_054667.1"/>
</dbReference>
<organism evidence="1 2">
    <name type="scientific">Streptomyces phage Issmi</name>
    <dbReference type="NCBI Taxonomy" id="2725628"/>
    <lineage>
        <taxon>Viruses</taxon>
        <taxon>Duplodnaviria</taxon>
        <taxon>Heunggongvirae</taxon>
        <taxon>Uroviricota</taxon>
        <taxon>Caudoviricetes</taxon>
        <taxon>Arquatrovirinae</taxon>
        <taxon>Caelumvirus</taxon>
        <taxon>Caelumvirus issmi</taxon>
    </lineage>
</organism>
<proteinExistence type="predicted"/>